<reference evidence="1" key="1">
    <citation type="submission" date="2023-02" db="EMBL/GenBank/DDBJ databases">
        <title>Tahibacter soli sp. nov. isolated from soil.</title>
        <authorList>
            <person name="Baek J.H."/>
            <person name="Lee J.K."/>
            <person name="Choi D.G."/>
            <person name="Jeon C.O."/>
        </authorList>
    </citation>
    <scope>NUCLEOTIDE SEQUENCE</scope>
    <source>
        <strain evidence="1">BL</strain>
    </source>
</reference>
<name>A0A9X3YL14_9GAMM</name>
<comment type="caution">
    <text evidence="1">The sequence shown here is derived from an EMBL/GenBank/DDBJ whole genome shotgun (WGS) entry which is preliminary data.</text>
</comment>
<protein>
    <submittedName>
        <fullName evidence="1">HEPN domain-containing protein</fullName>
    </submittedName>
</protein>
<organism evidence="1 2">
    <name type="scientific">Tahibacter soli</name>
    <dbReference type="NCBI Taxonomy" id="2983605"/>
    <lineage>
        <taxon>Bacteria</taxon>
        <taxon>Pseudomonadati</taxon>
        <taxon>Pseudomonadota</taxon>
        <taxon>Gammaproteobacteria</taxon>
        <taxon>Lysobacterales</taxon>
        <taxon>Rhodanobacteraceae</taxon>
        <taxon>Tahibacter</taxon>
    </lineage>
</organism>
<keyword evidence="2" id="KW-1185">Reference proteome</keyword>
<proteinExistence type="predicted"/>
<gene>
    <name evidence="1" type="ORF">OD750_010360</name>
</gene>
<dbReference type="Proteomes" id="UP001139971">
    <property type="component" value="Unassembled WGS sequence"/>
</dbReference>
<sequence length="279" mass="31863">MSSSDYIGYAPLYHFSCDCESFAITPDVYIQRLVGNDDVELNELTTHERSKLSYDVQYWLVVKDAASKHSLQVRVNDWMLALWVVRPTRLELRFLFKNFPDGRKGFSRLCPIDWNREDVEHGPFTSTELHQAQKVFAVFESITPESRLGMALSLTYEAISQHRWHAGIVLYSAAVETLLTNDRKERVTLQLAKAYSALVAPGAADRSKAEKALRAAYVVRSDIVHGRNQLEEKNNERLRALALWAAITRDIWQVVVVEPAALQALQDTDPVRKAFLDKR</sequence>
<evidence type="ECO:0000313" key="2">
    <source>
        <dbReference type="Proteomes" id="UP001139971"/>
    </source>
</evidence>
<evidence type="ECO:0000313" key="1">
    <source>
        <dbReference type="EMBL" id="MDC8012946.1"/>
    </source>
</evidence>
<dbReference type="RefSeq" id="WP_263544638.1">
    <property type="nucleotide sequence ID" value="NZ_JAOVZO020000015.1"/>
</dbReference>
<dbReference type="EMBL" id="JAOVZO020000015">
    <property type="protein sequence ID" value="MDC8012946.1"/>
    <property type="molecule type" value="Genomic_DNA"/>
</dbReference>
<dbReference type="AlphaFoldDB" id="A0A9X3YL14"/>
<accession>A0A9X3YL14</accession>